<dbReference type="Gene3D" id="2.30.40.10">
    <property type="entry name" value="Urease, subunit C, domain 1"/>
    <property type="match status" value="2"/>
</dbReference>
<dbReference type="InterPro" id="IPR011059">
    <property type="entry name" value="Metal-dep_hydrolase_composite"/>
</dbReference>
<dbReference type="Gene3D" id="3.20.20.140">
    <property type="entry name" value="Metal-dependent hydrolases"/>
    <property type="match status" value="1"/>
</dbReference>
<name>A0ABW4W9A1_9HYPH</name>
<dbReference type="SUPFAM" id="SSF51338">
    <property type="entry name" value="Composite domain of metallo-dependent hydrolases"/>
    <property type="match status" value="1"/>
</dbReference>
<reference evidence="3" key="1">
    <citation type="journal article" date="2019" name="Int. J. Syst. Evol. Microbiol.">
        <title>The Global Catalogue of Microorganisms (GCM) 10K type strain sequencing project: providing services to taxonomists for standard genome sequencing and annotation.</title>
        <authorList>
            <consortium name="The Broad Institute Genomics Platform"/>
            <consortium name="The Broad Institute Genome Sequencing Center for Infectious Disease"/>
            <person name="Wu L."/>
            <person name="Ma J."/>
        </authorList>
    </citation>
    <scope>NUCLEOTIDE SEQUENCE [LARGE SCALE GENOMIC DNA]</scope>
    <source>
        <strain evidence="3">CGMCC 1.16226</strain>
    </source>
</reference>
<dbReference type="EC" id="3.6.1.63" evidence="2"/>
<dbReference type="CDD" id="cd01306">
    <property type="entry name" value="PhnM"/>
    <property type="match status" value="1"/>
</dbReference>
<dbReference type="GO" id="GO:0016787">
    <property type="term" value="F:hydrolase activity"/>
    <property type="evidence" value="ECO:0007669"/>
    <property type="project" value="UniProtKB-KW"/>
</dbReference>
<dbReference type="PIRSF" id="PIRSF038971">
    <property type="entry name" value="PhnM"/>
    <property type="match status" value="1"/>
</dbReference>
<dbReference type="EMBL" id="JBHUGY010000006">
    <property type="protein sequence ID" value="MFD2052182.1"/>
    <property type="molecule type" value="Genomic_DNA"/>
</dbReference>
<gene>
    <name evidence="2" type="ORF">ACFSQT_03325</name>
</gene>
<dbReference type="Pfam" id="PF07969">
    <property type="entry name" value="Amidohydro_3"/>
    <property type="match status" value="1"/>
</dbReference>
<dbReference type="InterPro" id="IPR051781">
    <property type="entry name" value="Metallo-dep_Hydrolase"/>
</dbReference>
<dbReference type="NCBIfam" id="NF011981">
    <property type="entry name" value="PRK15446.1-2"/>
    <property type="match status" value="1"/>
</dbReference>
<dbReference type="NCBIfam" id="NF011990">
    <property type="entry name" value="PRK15446.2-6"/>
    <property type="match status" value="1"/>
</dbReference>
<dbReference type="PANTHER" id="PTHR43135:SF3">
    <property type="entry name" value="ALPHA-D-RIBOSE 1-METHYLPHOSPHONATE 5-TRIPHOSPHATE DIPHOSPHATASE"/>
    <property type="match status" value="1"/>
</dbReference>
<dbReference type="SUPFAM" id="SSF51556">
    <property type="entry name" value="Metallo-dependent hydrolases"/>
    <property type="match status" value="1"/>
</dbReference>
<evidence type="ECO:0000313" key="2">
    <source>
        <dbReference type="EMBL" id="MFD2052182.1"/>
    </source>
</evidence>
<comment type="caution">
    <text evidence="2">The sequence shown here is derived from an EMBL/GenBank/DDBJ whole genome shotgun (WGS) entry which is preliminary data.</text>
</comment>
<dbReference type="InterPro" id="IPR032466">
    <property type="entry name" value="Metal_Hydrolase"/>
</dbReference>
<dbReference type="InterPro" id="IPR013108">
    <property type="entry name" value="Amidohydro_3"/>
</dbReference>
<keyword evidence="2" id="KW-0378">Hydrolase</keyword>
<dbReference type="PANTHER" id="PTHR43135">
    <property type="entry name" value="ALPHA-D-RIBOSE 1-METHYLPHOSPHONATE 5-TRIPHOSPHATE DIPHOSPHATASE"/>
    <property type="match status" value="1"/>
</dbReference>
<proteinExistence type="predicted"/>
<dbReference type="Proteomes" id="UP001597349">
    <property type="component" value="Unassembled WGS sequence"/>
</dbReference>
<feature type="domain" description="Amidohydrolase 3" evidence="1">
    <location>
        <begin position="251"/>
        <end position="382"/>
    </location>
</feature>
<evidence type="ECO:0000313" key="3">
    <source>
        <dbReference type="Proteomes" id="UP001597349"/>
    </source>
</evidence>
<organism evidence="2 3">
    <name type="scientific">Mesorhizobium calcicola</name>
    <dbReference type="NCBI Taxonomy" id="1300310"/>
    <lineage>
        <taxon>Bacteria</taxon>
        <taxon>Pseudomonadati</taxon>
        <taxon>Pseudomonadota</taxon>
        <taxon>Alphaproteobacteria</taxon>
        <taxon>Hyphomicrobiales</taxon>
        <taxon>Phyllobacteriaceae</taxon>
        <taxon>Mesorhizobium</taxon>
    </lineage>
</organism>
<keyword evidence="3" id="KW-1185">Reference proteome</keyword>
<dbReference type="NCBIfam" id="TIGR02318">
    <property type="entry name" value="phosphono_phnM"/>
    <property type="match status" value="1"/>
</dbReference>
<sequence length="383" mass="41515">MTAETVLTNARIVLADEIVEGSLVLRDGFIAGIDAGTGHTGGLAGEDMGGDYIIPGLVELHTDHLEGHYAPRPKVRWNPIAAVLAHDAQVATAGITTVLDALRVGMDEDADLTSDDIRKLADAIEDSVQQDRLRADHFIHLRCEVSAPDCLKAFANFDGDERVRLASLMDHAPGQRQFVNLETYAYYYQRKLKLTDRDFKLFCEKRMAESERNSGPNRVHIAAACHERGIVLASHDDATIGHVGEAIEQGVRVAEFPTTEEAARASKQAGLGVLMGAPNVMRGASHSGNVSARTLASDGLLDILSSDYIPFSLIQSAFFLGDVVEGISLPQAVAMVSKNPAEAVGLTDRGIIEQGRRADLVRVRVDDHVPVVRTVWRQGRRVA</sequence>
<dbReference type="NCBIfam" id="NF011984">
    <property type="entry name" value="PRK15446.1-5"/>
    <property type="match status" value="1"/>
</dbReference>
<dbReference type="RefSeq" id="WP_379017001.1">
    <property type="nucleotide sequence ID" value="NZ_JBHUGY010000006.1"/>
</dbReference>
<evidence type="ECO:0000259" key="1">
    <source>
        <dbReference type="Pfam" id="PF07969"/>
    </source>
</evidence>
<accession>A0ABW4W9A1</accession>
<protein>
    <submittedName>
        <fullName evidence="2">Alpha-D-ribose 1-methylphosphonate 5-triphosphate diphosphatase</fullName>
        <ecNumber evidence="2">3.6.1.63</ecNumber>
    </submittedName>
</protein>
<dbReference type="NCBIfam" id="NF011983">
    <property type="entry name" value="PRK15446.1-4"/>
    <property type="match status" value="1"/>
</dbReference>
<dbReference type="InterPro" id="IPR012696">
    <property type="entry name" value="PhnM"/>
</dbReference>